<evidence type="ECO:0000256" key="2">
    <source>
        <dbReference type="ARBA" id="ARBA00002147"/>
    </source>
</evidence>
<name>A0A7X4H8Q8_9BURK</name>
<dbReference type="GO" id="GO:0005975">
    <property type="term" value="P:carbohydrate metabolic process"/>
    <property type="evidence" value="ECO:0007669"/>
    <property type="project" value="UniProtKB-UniRule"/>
</dbReference>
<dbReference type="Proteomes" id="UP000450676">
    <property type="component" value="Unassembled WGS sequence"/>
</dbReference>
<dbReference type="FunFam" id="3.20.20.70:FF:000035">
    <property type="entry name" value="Putative N-acetylmannosamine-6-phosphate 2-epimerase"/>
    <property type="match status" value="1"/>
</dbReference>
<keyword evidence="8" id="KW-1185">Reference proteome</keyword>
<organism evidence="7 8">
    <name type="scientific">Pseudoduganella aquatica</name>
    <dbReference type="NCBI Taxonomy" id="2660641"/>
    <lineage>
        <taxon>Bacteria</taxon>
        <taxon>Pseudomonadati</taxon>
        <taxon>Pseudomonadota</taxon>
        <taxon>Betaproteobacteria</taxon>
        <taxon>Burkholderiales</taxon>
        <taxon>Oxalobacteraceae</taxon>
        <taxon>Telluria group</taxon>
        <taxon>Pseudoduganella</taxon>
    </lineage>
</organism>
<dbReference type="InterPro" id="IPR011060">
    <property type="entry name" value="RibuloseP-bd_barrel"/>
</dbReference>
<dbReference type="GO" id="GO:0047465">
    <property type="term" value="F:N-acylglucosamine-6-phosphate 2-epimerase activity"/>
    <property type="evidence" value="ECO:0007669"/>
    <property type="project" value="UniProtKB-EC"/>
</dbReference>
<dbReference type="AlphaFoldDB" id="A0A7X4H8Q8"/>
<comment type="caution">
    <text evidence="7">The sequence shown here is derived from an EMBL/GenBank/DDBJ whole genome shotgun (WGS) entry which is preliminary data.</text>
</comment>
<dbReference type="GO" id="GO:0019262">
    <property type="term" value="P:N-acetylneuraminate catabolic process"/>
    <property type="evidence" value="ECO:0007669"/>
    <property type="project" value="UniProtKB-UniRule"/>
</dbReference>
<dbReference type="GO" id="GO:0005829">
    <property type="term" value="C:cytosol"/>
    <property type="evidence" value="ECO:0007669"/>
    <property type="project" value="TreeGrafter"/>
</dbReference>
<accession>A0A7X4H8Q8</accession>
<evidence type="ECO:0000313" key="7">
    <source>
        <dbReference type="EMBL" id="MYN06750.1"/>
    </source>
</evidence>
<evidence type="ECO:0000256" key="1">
    <source>
        <dbReference type="ARBA" id="ARBA00000056"/>
    </source>
</evidence>
<dbReference type="CDD" id="cd04729">
    <property type="entry name" value="NanE"/>
    <property type="match status" value="1"/>
</dbReference>
<reference evidence="7 8" key="1">
    <citation type="submission" date="2019-12" db="EMBL/GenBank/DDBJ databases">
        <title>Novel species isolated from a subtropical stream in China.</title>
        <authorList>
            <person name="Lu H."/>
        </authorList>
    </citation>
    <scope>NUCLEOTIDE SEQUENCE [LARGE SCALE GENOMIC DNA]</scope>
    <source>
        <strain evidence="7 8">FT127W</strain>
    </source>
</reference>
<evidence type="ECO:0000256" key="3">
    <source>
        <dbReference type="ARBA" id="ARBA00005081"/>
    </source>
</evidence>
<sequence>MSVDKQRRLRRLDEVMAGRLVVSCQPVDDGPLDSHDVVSRFAMAAVMGGAGAVRIEGAARVAAVRPFISVPVIGIVKYDLDDSPVRITPFLDDVAALIAAGADIVAVDATARARPVPVADLLAAIHAGGAWAMADCSSSEDALAAHALGFDIVGTTLSGYTGGEVPQEPDYALISTLAATLPRVMAEGRIHTPEQVVQARQAGAWAVTVGTAITRTELVTQWFAEAMAPQA</sequence>
<comment type="catalytic activity">
    <reaction evidence="1 6">
        <text>an N-acyl-D-glucosamine 6-phosphate = an N-acyl-D-mannosamine 6-phosphate</text>
        <dbReference type="Rhea" id="RHEA:23932"/>
        <dbReference type="ChEBI" id="CHEBI:57599"/>
        <dbReference type="ChEBI" id="CHEBI:57666"/>
        <dbReference type="EC" id="5.1.3.9"/>
    </reaction>
</comment>
<comment type="function">
    <text evidence="2 6">Converts N-acetylmannosamine-6-phosphate (ManNAc-6-P) to N-acetylglucosamine-6-phosphate (GlcNAc-6-P).</text>
</comment>
<dbReference type="NCBIfam" id="NF002231">
    <property type="entry name" value="PRK01130.1"/>
    <property type="match status" value="1"/>
</dbReference>
<protein>
    <recommendedName>
        <fullName evidence="6">Putative N-acetylmannosamine-6-phosphate 2-epimerase</fullName>
        <ecNumber evidence="6">5.1.3.9</ecNumber>
    </recommendedName>
    <alternativeName>
        <fullName evidence="6">ManNAc-6-P epimerase</fullName>
    </alternativeName>
</protein>
<dbReference type="EC" id="5.1.3.9" evidence="6"/>
<evidence type="ECO:0000313" key="8">
    <source>
        <dbReference type="Proteomes" id="UP000450676"/>
    </source>
</evidence>
<dbReference type="InterPro" id="IPR013785">
    <property type="entry name" value="Aldolase_TIM"/>
</dbReference>
<comment type="similarity">
    <text evidence="6">Belongs to the NanE family.</text>
</comment>
<evidence type="ECO:0000256" key="5">
    <source>
        <dbReference type="ARBA" id="ARBA00023277"/>
    </source>
</evidence>
<dbReference type="PANTHER" id="PTHR36204">
    <property type="entry name" value="N-ACETYLMANNOSAMINE-6-PHOSPHATE 2-EPIMERASE-RELATED"/>
    <property type="match status" value="1"/>
</dbReference>
<dbReference type="GO" id="GO:0006053">
    <property type="term" value="P:N-acetylmannosamine catabolic process"/>
    <property type="evidence" value="ECO:0007669"/>
    <property type="project" value="TreeGrafter"/>
</dbReference>
<dbReference type="UniPathway" id="UPA00629">
    <property type="reaction ID" value="UER00682"/>
</dbReference>
<dbReference type="EMBL" id="WWCU01000004">
    <property type="protein sequence ID" value="MYN06750.1"/>
    <property type="molecule type" value="Genomic_DNA"/>
</dbReference>
<keyword evidence="4 6" id="KW-0413">Isomerase</keyword>
<evidence type="ECO:0000256" key="6">
    <source>
        <dbReference type="HAMAP-Rule" id="MF_01235"/>
    </source>
</evidence>
<dbReference type="SUPFAM" id="SSF51366">
    <property type="entry name" value="Ribulose-phoshate binding barrel"/>
    <property type="match status" value="1"/>
</dbReference>
<dbReference type="Pfam" id="PF04131">
    <property type="entry name" value="NanE"/>
    <property type="match status" value="1"/>
</dbReference>
<dbReference type="PANTHER" id="PTHR36204:SF1">
    <property type="entry name" value="N-ACETYLMANNOSAMINE-6-PHOSPHATE 2-EPIMERASE-RELATED"/>
    <property type="match status" value="1"/>
</dbReference>
<evidence type="ECO:0000256" key="4">
    <source>
        <dbReference type="ARBA" id="ARBA00023235"/>
    </source>
</evidence>
<dbReference type="InterPro" id="IPR007260">
    <property type="entry name" value="NanE"/>
</dbReference>
<comment type="pathway">
    <text evidence="3 6">Amino-sugar metabolism; N-acetylneuraminate degradation; D-fructose 6-phosphate from N-acetylneuraminate: step 3/5.</text>
</comment>
<dbReference type="RefSeq" id="WP_161071146.1">
    <property type="nucleotide sequence ID" value="NZ_CP086370.1"/>
</dbReference>
<dbReference type="HAMAP" id="MF_01235">
    <property type="entry name" value="ManNAc6P_epimer"/>
    <property type="match status" value="1"/>
</dbReference>
<keyword evidence="5 6" id="KW-0119">Carbohydrate metabolism</keyword>
<gene>
    <name evidence="6" type="primary">nanE</name>
    <name evidence="7" type="ORF">GTP77_05305</name>
</gene>
<dbReference type="Gene3D" id="3.20.20.70">
    <property type="entry name" value="Aldolase class I"/>
    <property type="match status" value="1"/>
</dbReference>
<proteinExistence type="inferred from homology"/>